<organism evidence="2 3">
    <name type="scientific">Microbispora bryophytorum</name>
    <dbReference type="NCBI Taxonomy" id="1460882"/>
    <lineage>
        <taxon>Bacteria</taxon>
        <taxon>Bacillati</taxon>
        <taxon>Actinomycetota</taxon>
        <taxon>Actinomycetes</taxon>
        <taxon>Streptosporangiales</taxon>
        <taxon>Streptosporangiaceae</taxon>
        <taxon>Microbispora</taxon>
    </lineage>
</organism>
<reference evidence="2" key="2">
    <citation type="submission" date="2020-09" db="EMBL/GenBank/DDBJ databases">
        <authorList>
            <person name="Sun Q."/>
            <person name="Zhou Y."/>
        </authorList>
    </citation>
    <scope>NUCLEOTIDE SEQUENCE</scope>
    <source>
        <strain evidence="2">CGMCC 4.7138</strain>
    </source>
</reference>
<dbReference type="EMBL" id="BMMN01000018">
    <property type="protein sequence ID" value="GGO29317.1"/>
    <property type="molecule type" value="Genomic_DNA"/>
</dbReference>
<protein>
    <submittedName>
        <fullName evidence="2">Uncharacterized protein</fullName>
    </submittedName>
</protein>
<reference evidence="2" key="1">
    <citation type="journal article" date="2014" name="Int. J. Syst. Evol. Microbiol.">
        <title>Complete genome sequence of Corynebacterium casei LMG S-19264T (=DSM 44701T), isolated from a smear-ripened cheese.</title>
        <authorList>
            <consortium name="US DOE Joint Genome Institute (JGI-PGF)"/>
            <person name="Walter F."/>
            <person name="Albersmeier A."/>
            <person name="Kalinowski J."/>
            <person name="Ruckert C."/>
        </authorList>
    </citation>
    <scope>NUCLEOTIDE SEQUENCE</scope>
    <source>
        <strain evidence="2">CGMCC 4.7138</strain>
    </source>
</reference>
<feature type="transmembrane region" description="Helical" evidence="1">
    <location>
        <begin position="15"/>
        <end position="33"/>
    </location>
</feature>
<accession>A0A8H9LD69</accession>
<proteinExistence type="predicted"/>
<dbReference type="Proteomes" id="UP000653480">
    <property type="component" value="Unassembled WGS sequence"/>
</dbReference>
<keyword evidence="1" id="KW-0812">Transmembrane</keyword>
<keyword evidence="1" id="KW-0472">Membrane</keyword>
<keyword evidence="3" id="KW-1185">Reference proteome</keyword>
<feature type="transmembrane region" description="Helical" evidence="1">
    <location>
        <begin position="135"/>
        <end position="154"/>
    </location>
</feature>
<name>A0A8H9LD69_9ACTN</name>
<feature type="transmembrane region" description="Helical" evidence="1">
    <location>
        <begin position="64"/>
        <end position="82"/>
    </location>
</feature>
<keyword evidence="1" id="KW-1133">Transmembrane helix</keyword>
<evidence type="ECO:0000313" key="3">
    <source>
        <dbReference type="Proteomes" id="UP000653480"/>
    </source>
</evidence>
<dbReference type="AlphaFoldDB" id="A0A8H9LD69"/>
<evidence type="ECO:0000313" key="2">
    <source>
        <dbReference type="EMBL" id="GGO29317.1"/>
    </source>
</evidence>
<dbReference type="RefSeq" id="WP_142574926.1">
    <property type="nucleotide sequence ID" value="NZ_BMMN01000018.1"/>
</dbReference>
<comment type="caution">
    <text evidence="2">The sequence shown here is derived from an EMBL/GenBank/DDBJ whole genome shotgun (WGS) entry which is preliminary data.</text>
</comment>
<gene>
    <name evidence="2" type="ORF">GCM10011574_64460</name>
</gene>
<sequence>MSERDPLPEVSARRVWPWLVLAVLAAAAPMGLPIGGPGGFLGYQPLLSFLGLFIGVAARRFFGLDIMIAWWLTMLVLVAAVFHRHLRKARWGVVALLGVLVVVNLVVAIDEFPRSVIVADISAGSQPDYSSPGRLLPALLTTIAYGVAAVAFALGSRSPGRRTGNGSTSKMPRSR</sequence>
<evidence type="ECO:0000256" key="1">
    <source>
        <dbReference type="SAM" id="Phobius"/>
    </source>
</evidence>
<feature type="transmembrane region" description="Helical" evidence="1">
    <location>
        <begin position="89"/>
        <end position="109"/>
    </location>
</feature>